<dbReference type="GO" id="GO:0005975">
    <property type="term" value="P:carbohydrate metabolic process"/>
    <property type="evidence" value="ECO:0007669"/>
    <property type="project" value="InterPro"/>
</dbReference>
<name>A0A919U8W4_9ACTN</name>
<proteinExistence type="inferred from homology"/>
<dbReference type="Gene3D" id="3.20.20.80">
    <property type="entry name" value="Glycosidases"/>
    <property type="match status" value="1"/>
</dbReference>
<feature type="region of interest" description="Disordered" evidence="2">
    <location>
        <begin position="313"/>
        <end position="334"/>
    </location>
</feature>
<reference evidence="5" key="1">
    <citation type="submission" date="2021-01" db="EMBL/GenBank/DDBJ databases">
        <title>Whole genome shotgun sequence of Dactylosporangium siamense NBRC 106093.</title>
        <authorList>
            <person name="Komaki H."/>
            <person name="Tamura T."/>
        </authorList>
    </citation>
    <scope>NUCLEOTIDE SEQUENCE</scope>
    <source>
        <strain evidence="5">NBRC 106093</strain>
    </source>
</reference>
<dbReference type="InterPro" id="IPR000757">
    <property type="entry name" value="Beta-glucanase-like"/>
</dbReference>
<dbReference type="AlphaFoldDB" id="A0A919U8W4"/>
<evidence type="ECO:0000256" key="2">
    <source>
        <dbReference type="SAM" id="MobiDB-lite"/>
    </source>
</evidence>
<keyword evidence="6" id="KW-1185">Reference proteome</keyword>
<dbReference type="Pfam" id="PF22633">
    <property type="entry name" value="F5_F8_type_C_2"/>
    <property type="match status" value="3"/>
</dbReference>
<evidence type="ECO:0000313" key="6">
    <source>
        <dbReference type="Proteomes" id="UP000660611"/>
    </source>
</evidence>
<dbReference type="InterPro" id="IPR017853">
    <property type="entry name" value="GH"/>
</dbReference>
<gene>
    <name evidence="5" type="ORF">Dsi01nite_000990</name>
</gene>
<organism evidence="5 6">
    <name type="scientific">Dactylosporangium siamense</name>
    <dbReference type="NCBI Taxonomy" id="685454"/>
    <lineage>
        <taxon>Bacteria</taxon>
        <taxon>Bacillati</taxon>
        <taxon>Actinomycetota</taxon>
        <taxon>Actinomycetes</taxon>
        <taxon>Micromonosporales</taxon>
        <taxon>Micromonosporaceae</taxon>
        <taxon>Dactylosporangium</taxon>
    </lineage>
</organism>
<evidence type="ECO:0000259" key="4">
    <source>
        <dbReference type="PROSITE" id="PS51762"/>
    </source>
</evidence>
<comment type="similarity">
    <text evidence="1">Belongs to the glycosyl hydrolase 16 family.</text>
</comment>
<comment type="caution">
    <text evidence="5">The sequence shown here is derived from an EMBL/GenBank/DDBJ whole genome shotgun (WGS) entry which is preliminary data.</text>
</comment>
<dbReference type="InterPro" id="IPR000421">
    <property type="entry name" value="FA58C"/>
</dbReference>
<dbReference type="PANTHER" id="PTHR10963:SF55">
    <property type="entry name" value="GLYCOSIDE HYDROLASE FAMILY 16 PROTEIN"/>
    <property type="match status" value="1"/>
</dbReference>
<dbReference type="GO" id="GO:0004553">
    <property type="term" value="F:hydrolase activity, hydrolyzing O-glycosyl compounds"/>
    <property type="evidence" value="ECO:0007669"/>
    <property type="project" value="InterPro"/>
</dbReference>
<dbReference type="SUPFAM" id="SSF51445">
    <property type="entry name" value="(Trans)glycosidases"/>
    <property type="match status" value="1"/>
</dbReference>
<accession>A0A919U8W4</accession>
<dbReference type="InterPro" id="IPR008979">
    <property type="entry name" value="Galactose-bd-like_sf"/>
</dbReference>
<evidence type="ECO:0000259" key="3">
    <source>
        <dbReference type="PROSITE" id="PS50022"/>
    </source>
</evidence>
<feature type="domain" description="GH16" evidence="4">
    <location>
        <begin position="321"/>
        <end position="605"/>
    </location>
</feature>
<evidence type="ECO:0008006" key="7">
    <source>
        <dbReference type="Google" id="ProtNLM"/>
    </source>
</evidence>
<dbReference type="SUPFAM" id="SSF49785">
    <property type="entry name" value="Galactose-binding domain-like"/>
    <property type="match status" value="3"/>
</dbReference>
<evidence type="ECO:0000256" key="1">
    <source>
        <dbReference type="ARBA" id="ARBA00006865"/>
    </source>
</evidence>
<dbReference type="InterPro" id="IPR050546">
    <property type="entry name" value="Glycosyl_Hydrlase_16"/>
</dbReference>
<dbReference type="CDD" id="cd02182">
    <property type="entry name" value="GH16_Strep_laminarinase_like"/>
    <property type="match status" value="1"/>
</dbReference>
<evidence type="ECO:0000313" key="5">
    <source>
        <dbReference type="EMBL" id="GIG42058.1"/>
    </source>
</evidence>
<dbReference type="SUPFAM" id="SSF49899">
    <property type="entry name" value="Concanavalin A-like lectins/glucanases"/>
    <property type="match status" value="1"/>
</dbReference>
<dbReference type="RefSeq" id="WP_239135579.1">
    <property type="nucleotide sequence ID" value="NZ_BAAAVW010000003.1"/>
</dbReference>
<dbReference type="EMBL" id="BONQ01000003">
    <property type="protein sequence ID" value="GIG42058.1"/>
    <property type="molecule type" value="Genomic_DNA"/>
</dbReference>
<feature type="compositionally biased region" description="Low complexity" evidence="2">
    <location>
        <begin position="315"/>
        <end position="325"/>
    </location>
</feature>
<dbReference type="Gene3D" id="2.60.120.260">
    <property type="entry name" value="Galactose-binding domain-like"/>
    <property type="match status" value="3"/>
</dbReference>
<feature type="domain" description="F5/8 type C" evidence="3">
    <location>
        <begin position="174"/>
        <end position="310"/>
    </location>
</feature>
<feature type="domain" description="F5/8 type C" evidence="3">
    <location>
        <begin position="34"/>
        <end position="170"/>
    </location>
</feature>
<dbReference type="InterPro" id="IPR013320">
    <property type="entry name" value="ConA-like_dom_sf"/>
</dbReference>
<protein>
    <recommendedName>
        <fullName evidence="7">Coagulation factor 5/8 type domain protein</fullName>
    </recommendedName>
</protein>
<dbReference type="Gene3D" id="2.60.120.200">
    <property type="match status" value="1"/>
</dbReference>
<sequence>MQPAHASAPAWRRLLSSRWRIALVVAVVAAVAVVVAPFARAADSLISQGKPVTSSSDQAPDVAASFVNDGNAGTRWSSQWSDPQWIRIDLGGPATISQVVLQWEGAYGKSFKIQTSSNDSTWTDVYTTTTGTGGTQTLNVSGSGRYVRLSGTERGTGYGYSLYEFKVYGSLDGTTNPGTCNTGTNAAQGKTATASSVEGADVVAANAVDGNAGTRWGSQFSDPQWLQVDLGSKQNICQVVLQWEGAYGKAFQIQVSDNATSWTDVYSTSTGTGGTQTIPVTGAGRYVRMYGTARPGGYGYSLWEFKIALGGGGTTTTPPTSTSPSPSTPPSQDPNWTQVWTDTFDGAANTSPNAANWLLRTGTQYPGGAANWGTGSVETASASTANVYLDGAGKLNIKAVRDGAGAWTSGRIETQRTDFQAAAGEQVKFTAVLKQPDVANGDGYWPGFRATGAAYRGNYTNWPGVGETDIMTDANGRSQLSQTLHCGTAPDGPCGEYNGRTSGLASCTGCQTGYHEYTQVIDRTKTDEEIRFYLDGKQSWIVRKSQVGVTAWNAAVQHGFYLRLDLAIGGAWPNAIAGYTVPTPDTTSGGILSVDSVTVSKQTGTTPAAMTDPATPAGPSVVKVTGSQGNWQLQVGGQPYEVRGLTYGPPQAAADGYMRDLKNMGVNTIRTWGVDDANTPTLLNRAAQQGIKVIVGHWLNQGADYVNDTAYKTATKTEVVNRVNALKNNPGVLMWDVGNEVILTMQDHGLDAATVEARRVAYAKFVNELAVAIHAADPNHPVTSTDAYTGAWPYYKNNAPALDLLAVNSYGAINNIKPDWIAGGYTKPYVVTEAGPSGEWEVPNDVNGVPTEPTDLQKRAGYTASWNAIKGHPGVALGATEFHYGLENDFGGVWLNTYGGGWRRLGYGALKQAYTGTPLANTAPEITSMTVGNQTAVPAGGTFTVNVAATDPNNDTIRYNVMISDKHITGNTGFRNVKFTQNGSTFTVTAPETLGVWKVYVYAFDGQGNVGIETKSFKVVPPVIAGTNVAQGKTVTASTYQPTGTNGPQLPSYAVDNNYGTRWASEWVATAWITVDLGSKQTFNKVFLAWEAAYATGYQIQTSDDNNNWATIWSTTTGNGGFDDINVNGNARYVRVNGTAKATAYGYSLWEFGVYR</sequence>
<dbReference type="PROSITE" id="PS50022">
    <property type="entry name" value="FA58C_3"/>
    <property type="match status" value="3"/>
</dbReference>
<dbReference type="Proteomes" id="UP000660611">
    <property type="component" value="Unassembled WGS sequence"/>
</dbReference>
<dbReference type="PROSITE" id="PS51762">
    <property type="entry name" value="GH16_2"/>
    <property type="match status" value="1"/>
</dbReference>
<dbReference type="PANTHER" id="PTHR10963">
    <property type="entry name" value="GLYCOSYL HYDROLASE-RELATED"/>
    <property type="match status" value="1"/>
</dbReference>
<feature type="domain" description="F5/8 type C" evidence="3">
    <location>
        <begin position="1019"/>
        <end position="1156"/>
    </location>
</feature>